<evidence type="ECO:0000313" key="2">
    <source>
        <dbReference type="EMBL" id="KZV30206.1"/>
    </source>
</evidence>
<organism evidence="2 3">
    <name type="scientific">Dorcoceras hygrometricum</name>
    <dbReference type="NCBI Taxonomy" id="472368"/>
    <lineage>
        <taxon>Eukaryota</taxon>
        <taxon>Viridiplantae</taxon>
        <taxon>Streptophyta</taxon>
        <taxon>Embryophyta</taxon>
        <taxon>Tracheophyta</taxon>
        <taxon>Spermatophyta</taxon>
        <taxon>Magnoliopsida</taxon>
        <taxon>eudicotyledons</taxon>
        <taxon>Gunneridae</taxon>
        <taxon>Pentapetalae</taxon>
        <taxon>asterids</taxon>
        <taxon>lamiids</taxon>
        <taxon>Lamiales</taxon>
        <taxon>Gesneriaceae</taxon>
        <taxon>Didymocarpoideae</taxon>
        <taxon>Trichosporeae</taxon>
        <taxon>Loxocarpinae</taxon>
        <taxon>Dorcoceras</taxon>
    </lineage>
</organism>
<accession>A0A2Z7B851</accession>
<feature type="region of interest" description="Disordered" evidence="1">
    <location>
        <begin position="126"/>
        <end position="146"/>
    </location>
</feature>
<protein>
    <submittedName>
        <fullName evidence="2">Uncharacterized protein</fullName>
    </submittedName>
</protein>
<keyword evidence="3" id="KW-1185">Reference proteome</keyword>
<name>A0A2Z7B851_9LAMI</name>
<feature type="region of interest" description="Disordered" evidence="1">
    <location>
        <begin position="56"/>
        <end position="79"/>
    </location>
</feature>
<gene>
    <name evidence="2" type="ORF">F511_42466</name>
</gene>
<dbReference type="AlphaFoldDB" id="A0A2Z7B851"/>
<dbReference type="EMBL" id="KV008431">
    <property type="protein sequence ID" value="KZV30206.1"/>
    <property type="molecule type" value="Genomic_DNA"/>
</dbReference>
<feature type="compositionally biased region" description="Polar residues" evidence="1">
    <location>
        <begin position="126"/>
        <end position="140"/>
    </location>
</feature>
<proteinExistence type="predicted"/>
<evidence type="ECO:0000313" key="3">
    <source>
        <dbReference type="Proteomes" id="UP000250235"/>
    </source>
</evidence>
<dbReference type="Proteomes" id="UP000250235">
    <property type="component" value="Unassembled WGS sequence"/>
</dbReference>
<sequence length="209" mass="22610">MAATSRSSTSQLQLLKLTQEPTAEEISIHAKQNQSLATVANNLSKLDNRTLLRNTRAGQPVDRTLKSQKGKPSTGPLNGVALPAAGYPVAKRNNAQRFPRLVPVATSKRSVATYSNDVAPLTSLPNRNITTQPDASTGTLTRIDHSSRLPIQTQQLFAKYQSQLQCSSSRNISNDGVSSLALPKQATTVFATDQLLPQSSKTREHPELL</sequence>
<reference evidence="2 3" key="1">
    <citation type="journal article" date="2015" name="Proc. Natl. Acad. Sci. U.S.A.">
        <title>The resurrection genome of Boea hygrometrica: A blueprint for survival of dehydration.</title>
        <authorList>
            <person name="Xiao L."/>
            <person name="Yang G."/>
            <person name="Zhang L."/>
            <person name="Yang X."/>
            <person name="Zhao S."/>
            <person name="Ji Z."/>
            <person name="Zhou Q."/>
            <person name="Hu M."/>
            <person name="Wang Y."/>
            <person name="Chen M."/>
            <person name="Xu Y."/>
            <person name="Jin H."/>
            <person name="Xiao X."/>
            <person name="Hu G."/>
            <person name="Bao F."/>
            <person name="Hu Y."/>
            <person name="Wan P."/>
            <person name="Li L."/>
            <person name="Deng X."/>
            <person name="Kuang T."/>
            <person name="Xiang C."/>
            <person name="Zhu J.K."/>
            <person name="Oliver M.J."/>
            <person name="He Y."/>
        </authorList>
    </citation>
    <scope>NUCLEOTIDE SEQUENCE [LARGE SCALE GENOMIC DNA]</scope>
    <source>
        <strain evidence="3">cv. XS01</strain>
    </source>
</reference>
<evidence type="ECO:0000256" key="1">
    <source>
        <dbReference type="SAM" id="MobiDB-lite"/>
    </source>
</evidence>